<dbReference type="Proteomes" id="UP000567795">
    <property type="component" value="Unassembled WGS sequence"/>
</dbReference>
<feature type="region of interest" description="Disordered" evidence="6">
    <location>
        <begin position="518"/>
        <end position="537"/>
    </location>
</feature>
<organism evidence="7 8">
    <name type="scientific">Allostreptomyces psammosilenae</name>
    <dbReference type="NCBI Taxonomy" id="1892865"/>
    <lineage>
        <taxon>Bacteria</taxon>
        <taxon>Bacillati</taxon>
        <taxon>Actinomycetota</taxon>
        <taxon>Actinomycetes</taxon>
        <taxon>Kitasatosporales</taxon>
        <taxon>Streptomycetaceae</taxon>
        <taxon>Allostreptomyces</taxon>
    </lineage>
</organism>
<keyword evidence="5" id="KW-0479">Metal-binding</keyword>
<dbReference type="Gene3D" id="3.60.20.10">
    <property type="entry name" value="Glutamine Phosphoribosylpyrophosphate, subunit 1, domain 1"/>
    <property type="match status" value="2"/>
</dbReference>
<feature type="binding site" evidence="5">
    <location>
        <position position="461"/>
    </location>
    <ligand>
        <name>Ca(2+)</name>
        <dbReference type="ChEBI" id="CHEBI:29108"/>
    </ligand>
</feature>
<dbReference type="GO" id="GO:0017000">
    <property type="term" value="P:antibiotic biosynthetic process"/>
    <property type="evidence" value="ECO:0007669"/>
    <property type="project" value="InterPro"/>
</dbReference>
<comment type="similarity">
    <text evidence="1">Belongs to the peptidase S45 family.</text>
</comment>
<keyword evidence="5" id="KW-0106">Calcium</keyword>
<name>A0A852ZZK9_9ACTN</name>
<dbReference type="PANTHER" id="PTHR34218:SF4">
    <property type="entry name" value="ACYL-HOMOSERINE LACTONE ACYLASE QUIP"/>
    <property type="match status" value="1"/>
</dbReference>
<evidence type="ECO:0000256" key="4">
    <source>
        <dbReference type="PIRSR" id="PIRSR001227-1"/>
    </source>
</evidence>
<keyword evidence="2 7" id="KW-0378">Hydrolase</keyword>
<feature type="compositionally biased region" description="Low complexity" evidence="6">
    <location>
        <begin position="257"/>
        <end position="282"/>
    </location>
</feature>
<dbReference type="InterPro" id="IPR014395">
    <property type="entry name" value="Pen/GL7ACA/AHL_acylase"/>
</dbReference>
<protein>
    <submittedName>
        <fullName evidence="7">Penicillin amidase</fullName>
        <ecNumber evidence="7">3.5.1.11</ecNumber>
    </submittedName>
</protein>
<evidence type="ECO:0000256" key="1">
    <source>
        <dbReference type="ARBA" id="ARBA00006586"/>
    </source>
</evidence>
<evidence type="ECO:0000256" key="5">
    <source>
        <dbReference type="PIRSR" id="PIRSR001227-2"/>
    </source>
</evidence>
<feature type="active site" description="Nucleophile" evidence="4">
    <location>
        <position position="383"/>
    </location>
</feature>
<dbReference type="GO" id="GO:0008953">
    <property type="term" value="F:penicillin amidase activity"/>
    <property type="evidence" value="ECO:0007669"/>
    <property type="project" value="UniProtKB-EC"/>
</dbReference>
<evidence type="ECO:0000256" key="6">
    <source>
        <dbReference type="SAM" id="MobiDB-lite"/>
    </source>
</evidence>
<dbReference type="SUPFAM" id="SSF56235">
    <property type="entry name" value="N-terminal nucleophile aminohydrolases (Ntn hydrolases)"/>
    <property type="match status" value="1"/>
</dbReference>
<dbReference type="InterPro" id="IPR002692">
    <property type="entry name" value="S45"/>
</dbReference>
<dbReference type="PIRSF" id="PIRSF001227">
    <property type="entry name" value="Pen_acylase"/>
    <property type="match status" value="1"/>
</dbReference>
<feature type="compositionally biased region" description="Low complexity" evidence="6">
    <location>
        <begin position="310"/>
        <end position="352"/>
    </location>
</feature>
<evidence type="ECO:0000313" key="7">
    <source>
        <dbReference type="EMBL" id="NYI07776.1"/>
    </source>
</evidence>
<accession>A0A852ZZK9</accession>
<comment type="cofactor">
    <cofactor evidence="5">
        <name>Ca(2+)</name>
        <dbReference type="ChEBI" id="CHEBI:29108"/>
    </cofactor>
    <text evidence="5">Binds 1 Ca(2+) ion per dimer.</text>
</comment>
<gene>
    <name evidence="7" type="ORF">FHU37_004805</name>
</gene>
<dbReference type="CDD" id="cd03747">
    <property type="entry name" value="Ntn_PGA_like"/>
    <property type="match status" value="1"/>
</dbReference>
<dbReference type="PANTHER" id="PTHR34218">
    <property type="entry name" value="PEPTIDASE S45 PENICILLIN AMIDASE"/>
    <property type="match status" value="1"/>
</dbReference>
<feature type="region of interest" description="Disordered" evidence="6">
    <location>
        <begin position="237"/>
        <end position="360"/>
    </location>
</feature>
<keyword evidence="3" id="KW-0865">Zymogen</keyword>
<dbReference type="InterPro" id="IPR029055">
    <property type="entry name" value="Ntn_hydrolases_N"/>
</dbReference>
<comment type="caution">
    <text evidence="7">The sequence shown here is derived from an EMBL/GenBank/DDBJ whole genome shotgun (WGS) entry which is preliminary data.</text>
</comment>
<feature type="binding site" evidence="5">
    <location>
        <position position="464"/>
    </location>
    <ligand>
        <name>Ca(2+)</name>
        <dbReference type="ChEBI" id="CHEBI:29108"/>
    </ligand>
</feature>
<dbReference type="InterPro" id="IPR043146">
    <property type="entry name" value="Penicillin_amidase_N_B-knob"/>
</dbReference>
<sequence length="992" mass="106155">MPASKTFRRARLIVVLLVLLLVAAVAAGGWWAAGTVRASYPQTSGEVRLPGMSAPAEVVRDANGIPQIYADTAEDLFRAQGYVHAQDRFWEMDVRRHITSGRLSEMFGEDQVETDAFLRTLGMQRVAQQEVEETLSDDTVRNLEAYAAGVNAYLEAHSGSDLSLEYALLGFTNRDYEPEPWTATDSVAWLKAMAWDLRGNMQQEIDRALLSASYTPAEIDALYPGYDYSTHPSIVAGGSVDGDGGSFTPEDGDAADATDPQDAPDSSAAAAPAEDATEQPAPGASDGPASSDGPTSGESGQPASTEESSPAGDAGAEPAGDAATGLSALSSTGALTSTTNTTTSTTSTSAEEGAGGWNPLTGTLRALERITDVSAGGAQSVGSNSWVVAGEHTTSGRPLLANDPHLAPSMPSVWYQVGLHCREVGQACPYDVSGYSLAGVPGVVIGHNQSIAWGMTNLAADVTDLYLEQITDTTYLYDGEQVEFDEVRQETIEVAGGDDRTITVRSTVNGPLLSDRSEELRRVGQDAPAPDSAPDRRDGYAVSLKWTALTPGTTMDALFAVDRATDFEEFRAAAEAFDAPAQNMIYADVEGNIGYQTPGTIPVRGQGDGTYPSPGWDPAYQWTGTIPFEDLPYEYNPERGFIVTANNPVIASPSEDYPYLLTADWAYGARAERITDMIQRKIDAGTPIGAEDMQAMQNDTVNEMAATLVPYLLDIPVEEPEPYVGEAQDLLRDWDHTQDADSAAAAYYNAVWRNLLLRVFSDKFPASLRSEDECPLVIPDTAGAPGDELSGEALPVNECGLRDPLSAAPDGGDRWYAVVAALLEQPDSPWWDIDVDPSVTTDRDAALAQALQDARYELTARIGKNIEDWSWGRLHALDLENQTLGVSGLTPVESLLNRGPYEVGGGSAAVNATGWNAAAGYATNWVPSMRMVVDLSDLDISRWINVTGASGHAFHDNYDDQTALWQEGRLLAWPFTEQAVGAVARDRLTLTP</sequence>
<dbReference type="RefSeq" id="WP_179816722.1">
    <property type="nucleotide sequence ID" value="NZ_JACBZD010000002.1"/>
</dbReference>
<dbReference type="Gene3D" id="1.10.439.10">
    <property type="entry name" value="Penicillin Amidohydrolase, domain 1"/>
    <property type="match status" value="1"/>
</dbReference>
<evidence type="ECO:0000256" key="3">
    <source>
        <dbReference type="ARBA" id="ARBA00023145"/>
    </source>
</evidence>
<dbReference type="InterPro" id="IPR023343">
    <property type="entry name" value="Penicillin_amidase_dom1"/>
</dbReference>
<reference evidence="7 8" key="1">
    <citation type="submission" date="2020-07" db="EMBL/GenBank/DDBJ databases">
        <title>Sequencing the genomes of 1000 actinobacteria strains.</title>
        <authorList>
            <person name="Klenk H.-P."/>
        </authorList>
    </citation>
    <scope>NUCLEOTIDE SEQUENCE [LARGE SCALE GENOMIC DNA]</scope>
    <source>
        <strain evidence="7 8">DSM 42178</strain>
    </source>
</reference>
<feature type="binding site" evidence="5">
    <location>
        <position position="204"/>
    </location>
    <ligand>
        <name>Ca(2+)</name>
        <dbReference type="ChEBI" id="CHEBI:29108"/>
    </ligand>
</feature>
<dbReference type="AlphaFoldDB" id="A0A852ZZK9"/>
<dbReference type="EMBL" id="JACBZD010000002">
    <property type="protein sequence ID" value="NYI07776.1"/>
    <property type="molecule type" value="Genomic_DNA"/>
</dbReference>
<evidence type="ECO:0000256" key="2">
    <source>
        <dbReference type="ARBA" id="ARBA00022801"/>
    </source>
</evidence>
<dbReference type="Gene3D" id="2.30.120.10">
    <property type="match status" value="1"/>
</dbReference>
<proteinExistence type="inferred from homology"/>
<feature type="compositionally biased region" description="Polar residues" evidence="6">
    <location>
        <begin position="292"/>
        <end position="308"/>
    </location>
</feature>
<dbReference type="EC" id="3.5.1.11" evidence="7"/>
<keyword evidence="8" id="KW-1185">Reference proteome</keyword>
<evidence type="ECO:0000313" key="8">
    <source>
        <dbReference type="Proteomes" id="UP000567795"/>
    </source>
</evidence>
<dbReference type="GO" id="GO:0046872">
    <property type="term" value="F:metal ion binding"/>
    <property type="evidence" value="ECO:0007669"/>
    <property type="project" value="UniProtKB-KW"/>
</dbReference>
<dbReference type="Pfam" id="PF01804">
    <property type="entry name" value="Penicil_amidase"/>
    <property type="match status" value="1"/>
</dbReference>